<evidence type="ECO:0000313" key="4">
    <source>
        <dbReference type="EMBL" id="BAS01479.1"/>
    </source>
</evidence>
<dbReference type="PRINTS" id="PR00298">
    <property type="entry name" value="CHAPERONIN60"/>
</dbReference>
<name>A0A0H5BQS9_9EUKA</name>
<accession>A0A0H5BQS9</accession>
<keyword evidence="4" id="KW-0346">Stress response</keyword>
<reference evidence="4" key="1">
    <citation type="journal article" date="2015" name="Genome Biol. Evol.">
        <title>Nucleomorph Genome Sequences of Two Chlorarachniophytes, Amorphochlora amoebiformis and Lotharella vacuolata.</title>
        <authorList>
            <person name="Suzuki S."/>
            <person name="Shirato S."/>
            <person name="Hirakawa Y."/>
            <person name="Ishida K."/>
        </authorList>
    </citation>
    <scope>NUCLEOTIDE SEQUENCE</scope>
    <source>
        <strain evidence="4">CCMP240</strain>
    </source>
</reference>
<geneLocation type="nucleomorph" evidence="4"/>
<dbReference type="InterPro" id="IPR027413">
    <property type="entry name" value="GROEL-like_equatorial_sf"/>
</dbReference>
<dbReference type="NCBIfam" id="NF009487">
    <property type="entry name" value="PRK12849.1"/>
    <property type="match status" value="1"/>
</dbReference>
<dbReference type="SUPFAM" id="SSF52029">
    <property type="entry name" value="GroEL apical domain-like"/>
    <property type="match status" value="1"/>
</dbReference>
<gene>
    <name evidence="4" type="primary">cpn60</name>
</gene>
<dbReference type="GO" id="GO:0140662">
    <property type="term" value="F:ATP-dependent protein folding chaperone"/>
    <property type="evidence" value="ECO:0007669"/>
    <property type="project" value="InterPro"/>
</dbReference>
<keyword evidence="4" id="KW-0542">Nucleomorph</keyword>
<dbReference type="SMR" id="A0A0H5BQS9"/>
<evidence type="ECO:0000256" key="3">
    <source>
        <dbReference type="RuleBase" id="RU000418"/>
    </source>
</evidence>
<organism evidence="4">
    <name type="scientific">Lotharella vacuolata</name>
    <dbReference type="NCBI Taxonomy" id="74820"/>
    <lineage>
        <taxon>Eukaryota</taxon>
        <taxon>Sar</taxon>
        <taxon>Rhizaria</taxon>
        <taxon>Cercozoa</taxon>
        <taxon>Chlorarachniophyceae</taxon>
        <taxon>Lotharella</taxon>
    </lineage>
</organism>
<sequence length="544" mass="61040">MKNSIRKNRNIDQIKKSLLRTTKILSLTIGPKGKNIVIWNKFDTPTILNDGTSIVNNLNSIKFNEYIGQYIIKEVVHNTNNSVGDGTSTTGILVGDLLQKGLGLISSGYKHQYITENLKKICYLLIKKINFIAWPLTKNDHIFKIAVNSTGGDADLGILLYNAFMKVGINGMINIETTNNKYSNLVINGGFQFDAVIFLINYKHFNSSSCEYTDCLVLVSDLELKTVDDAVVIMQNIMKIGKPLLLITEKIEKKPLITFINNYIKNKIKITAVKIPSFGKYRKAILQDISIATGAELISKDKGLSFKQVQPHFFGSVKKCSVTNSSCTLIIKNKYKNSILKRIDFLEKQLIDNESTYETSFISERIAKLSGGVAIIQIGAHSELELTDKLLRIEDAKNATFASLTKGVITGGAVPFLHISNLLYQYAVLITEEKICLNLLINSLKKPAAYIIKNSENNFHSIYRTLMFYPFEIGFDSNFNCISNLSYEGIVDPSMLFYSSLNSVSKITPVLLSVKTMLIKNKNIKINYNTKENRLSQIPKLLNM</sequence>
<dbReference type="InterPro" id="IPR027410">
    <property type="entry name" value="TCP-1-like_intermed_sf"/>
</dbReference>
<dbReference type="Pfam" id="PF00118">
    <property type="entry name" value="Cpn60_TCP1"/>
    <property type="match status" value="2"/>
</dbReference>
<dbReference type="GO" id="GO:0042026">
    <property type="term" value="P:protein refolding"/>
    <property type="evidence" value="ECO:0007669"/>
    <property type="project" value="InterPro"/>
</dbReference>
<proteinExistence type="inferred from homology"/>
<comment type="similarity">
    <text evidence="1 3">Belongs to the chaperonin (HSP60) family.</text>
</comment>
<dbReference type="InterPro" id="IPR001844">
    <property type="entry name" value="Cpn60/GroEL"/>
</dbReference>
<dbReference type="SUPFAM" id="SSF48592">
    <property type="entry name" value="GroEL equatorial domain-like"/>
    <property type="match status" value="1"/>
</dbReference>
<dbReference type="Gene3D" id="3.30.260.10">
    <property type="entry name" value="TCP-1-like chaperonin intermediate domain"/>
    <property type="match status" value="1"/>
</dbReference>
<dbReference type="EMBL" id="AB996599">
    <property type="protein sequence ID" value="BAS01479.1"/>
    <property type="molecule type" value="Genomic_DNA"/>
</dbReference>
<dbReference type="InterPro" id="IPR002423">
    <property type="entry name" value="Cpn60/GroEL/TCP-1"/>
</dbReference>
<evidence type="ECO:0000256" key="1">
    <source>
        <dbReference type="ARBA" id="ARBA00006607"/>
    </source>
</evidence>
<dbReference type="PANTHER" id="PTHR45633">
    <property type="entry name" value="60 KDA HEAT SHOCK PROTEIN, MITOCHONDRIAL"/>
    <property type="match status" value="1"/>
</dbReference>
<dbReference type="InterPro" id="IPR027409">
    <property type="entry name" value="GroEL-like_apical_dom_sf"/>
</dbReference>
<dbReference type="FunFam" id="3.50.7.10:FF:000001">
    <property type="entry name" value="60 kDa chaperonin"/>
    <property type="match status" value="1"/>
</dbReference>
<dbReference type="GO" id="GO:0005524">
    <property type="term" value="F:ATP binding"/>
    <property type="evidence" value="ECO:0007669"/>
    <property type="project" value="InterPro"/>
</dbReference>
<dbReference type="Gene3D" id="3.50.7.10">
    <property type="entry name" value="GroEL"/>
    <property type="match status" value="1"/>
</dbReference>
<keyword evidence="2" id="KW-0143">Chaperone</keyword>
<dbReference type="AlphaFoldDB" id="A0A0H5BQS9"/>
<dbReference type="Gene3D" id="1.10.560.10">
    <property type="entry name" value="GroEL-like equatorial domain"/>
    <property type="match status" value="1"/>
</dbReference>
<evidence type="ECO:0000256" key="2">
    <source>
        <dbReference type="ARBA" id="ARBA00023186"/>
    </source>
</evidence>
<protein>
    <submittedName>
        <fullName evidence="4">60 kDa heat shock protein, CPN60 protein</fullName>
    </submittedName>
</protein>